<reference evidence="3" key="1">
    <citation type="submission" date="2022-10" db="EMBL/GenBank/DDBJ databases">
        <title>Fusarium specimens isolated from Avocado Roots.</title>
        <authorList>
            <person name="Stajich J."/>
            <person name="Roper C."/>
            <person name="Heimlech-Rivalta G."/>
        </authorList>
    </citation>
    <scope>NUCLEOTIDE SEQUENCE</scope>
    <source>
        <strain evidence="3">CF00143</strain>
    </source>
</reference>
<evidence type="ECO:0000259" key="2">
    <source>
        <dbReference type="Pfam" id="PF24494"/>
    </source>
</evidence>
<organism evidence="3 4">
    <name type="scientific">Fusarium irregulare</name>
    <dbReference type="NCBI Taxonomy" id="2494466"/>
    <lineage>
        <taxon>Eukaryota</taxon>
        <taxon>Fungi</taxon>
        <taxon>Dikarya</taxon>
        <taxon>Ascomycota</taxon>
        <taxon>Pezizomycotina</taxon>
        <taxon>Sordariomycetes</taxon>
        <taxon>Hypocreomycetidae</taxon>
        <taxon>Hypocreales</taxon>
        <taxon>Nectriaceae</taxon>
        <taxon>Fusarium</taxon>
        <taxon>Fusarium incarnatum-equiseti species complex</taxon>
    </lineage>
</organism>
<evidence type="ECO:0000313" key="4">
    <source>
        <dbReference type="Proteomes" id="UP001152130"/>
    </source>
</evidence>
<proteinExistence type="predicted"/>
<evidence type="ECO:0000313" key="3">
    <source>
        <dbReference type="EMBL" id="KAJ4009621.1"/>
    </source>
</evidence>
<keyword evidence="4" id="KW-1185">Reference proteome</keyword>
<dbReference type="AlphaFoldDB" id="A0A9W8PK92"/>
<protein>
    <recommendedName>
        <fullName evidence="2">DUF7587 domain-containing protein</fullName>
    </recommendedName>
</protein>
<dbReference type="InterPro" id="IPR056009">
    <property type="entry name" value="DUF7587"/>
</dbReference>
<evidence type="ECO:0000256" key="1">
    <source>
        <dbReference type="SAM" id="MobiDB-lite"/>
    </source>
</evidence>
<dbReference type="Proteomes" id="UP001152130">
    <property type="component" value="Unassembled WGS sequence"/>
</dbReference>
<accession>A0A9W8PK92</accession>
<feature type="region of interest" description="Disordered" evidence="1">
    <location>
        <begin position="1"/>
        <end position="33"/>
    </location>
</feature>
<name>A0A9W8PK92_9HYPO</name>
<comment type="caution">
    <text evidence="3">The sequence shown here is derived from an EMBL/GenBank/DDBJ whole genome shotgun (WGS) entry which is preliminary data.</text>
</comment>
<gene>
    <name evidence="3" type="ORF">NW766_008741</name>
</gene>
<sequence length="507" mass="57778">MADERAKMTSQEGADGPLRIRPLASSTSEPGPHLLSLPERLDLLRDNAEVQRITPLITSLAYKNDKDIKELLRHFDISIKMIVERCPPQWYEDDTLWNIVQECCIRAVPHGGLDSSMYFIANYPRSRDEYDEEKFERFAKKMESARKIWARFWAVSLNRCRGGPTLFVSPTPFSRREPGMPLRDPPKYLFRVYDSKSKGINSPKIIASIRHSTMESPIPKINILFGNTKQPPTDKEKELASKKLHSHLIGPNLHDEADKAEILQHDNLVSWSSSLLYAIQYANVRFCKSGEDVAICAVDTTQFPKGQFVRDKDLLEYFSHGNLTPEEDAFSKLRLSTVRDNNGEYLSQGMLQVEGRSCTLSLKALKEAGLWDLYPEFDINVATLDAPVRSECEKWVNLLRGFWGAQSATTKEHIELARNIATSCFDPFSETDITLLLLAFHNRDLVREGSTSFMPDEPIEVSRWWDLTCSMKKLRAADPLDNLFVLKPNDVTSGAERPVPQDERILL</sequence>
<dbReference type="Pfam" id="PF24494">
    <property type="entry name" value="DUF7587"/>
    <property type="match status" value="1"/>
</dbReference>
<feature type="domain" description="DUF7587" evidence="2">
    <location>
        <begin position="185"/>
        <end position="319"/>
    </location>
</feature>
<dbReference type="OrthoDB" id="4152607at2759"/>
<dbReference type="EMBL" id="JAPDHF010000013">
    <property type="protein sequence ID" value="KAJ4009621.1"/>
    <property type="molecule type" value="Genomic_DNA"/>
</dbReference>